<proteinExistence type="predicted"/>
<dbReference type="VEuPathDB" id="VectorBase:BGLB009612"/>
<dbReference type="Proteomes" id="UP000076420">
    <property type="component" value="Unassembled WGS sequence"/>
</dbReference>
<dbReference type="KEGG" id="bgt:106071958"/>
<organism evidence="2 3">
    <name type="scientific">Biomphalaria glabrata</name>
    <name type="common">Bloodfluke planorb</name>
    <name type="synonym">Freshwater snail</name>
    <dbReference type="NCBI Taxonomy" id="6526"/>
    <lineage>
        <taxon>Eukaryota</taxon>
        <taxon>Metazoa</taxon>
        <taxon>Spiralia</taxon>
        <taxon>Lophotrochozoa</taxon>
        <taxon>Mollusca</taxon>
        <taxon>Gastropoda</taxon>
        <taxon>Heterobranchia</taxon>
        <taxon>Euthyneura</taxon>
        <taxon>Panpulmonata</taxon>
        <taxon>Hygrophila</taxon>
        <taxon>Lymnaeoidea</taxon>
        <taxon>Planorbidae</taxon>
        <taxon>Biomphalaria</taxon>
    </lineage>
</organism>
<protein>
    <recommendedName>
        <fullName evidence="4">Transmembrane protein 222</fullName>
    </recommendedName>
</protein>
<dbReference type="Pfam" id="PF05608">
    <property type="entry name" value="RTE1"/>
    <property type="match status" value="1"/>
</dbReference>
<dbReference type="PANTHER" id="PTHR20921">
    <property type="entry name" value="TRANSMEMBRANE PROTEIN 222"/>
    <property type="match status" value="1"/>
</dbReference>
<name>A0A2C9JXH2_BIOGL</name>
<evidence type="ECO:0008006" key="4">
    <source>
        <dbReference type="Google" id="ProtNLM"/>
    </source>
</evidence>
<dbReference type="EnsemblMetazoa" id="BGLB009612-RB">
    <property type="protein sequence ID" value="BGLB009612-PB"/>
    <property type="gene ID" value="BGLB009612"/>
</dbReference>
<evidence type="ECO:0000313" key="2">
    <source>
        <dbReference type="EnsemblMetazoa" id="BGLB009612-PB"/>
    </source>
</evidence>
<evidence type="ECO:0000256" key="1">
    <source>
        <dbReference type="SAM" id="Phobius"/>
    </source>
</evidence>
<dbReference type="OrthoDB" id="267284at2759"/>
<dbReference type="RefSeq" id="XP_013087649.2">
    <property type="nucleotide sequence ID" value="XM_013232195.2"/>
</dbReference>
<sequence>MKDLDDTDHQRSERSSVVMGSDLNLYNSHKVDPQHNRFPHCIVWTPIPCLTWLLPIIGHMGICTSTGVIRDFAGPYYVSEDDMAFGKPVKYWQLDLLKARNGKESWDMGVADASEEYKHRMHNLCCDNCHSHVAMALNLMNYNGSSNWNMIKLCFLMLLHGKYISFWGIIKTWLPFLILAGVVVVIVVVTKGV</sequence>
<dbReference type="AlphaFoldDB" id="A0A2C9JXH2"/>
<evidence type="ECO:0000313" key="3">
    <source>
        <dbReference type="Proteomes" id="UP000076420"/>
    </source>
</evidence>
<gene>
    <name evidence="2" type="primary">106071958</name>
</gene>
<dbReference type="STRING" id="6526.A0A2C9JXH2"/>
<dbReference type="InterPro" id="IPR008496">
    <property type="entry name" value="TMEM222/RTE1"/>
</dbReference>
<dbReference type="VEuPathDB" id="VectorBase:BGLAX_044839"/>
<keyword evidence="1" id="KW-0812">Transmembrane</keyword>
<reference evidence="2" key="1">
    <citation type="submission" date="2020-05" db="UniProtKB">
        <authorList>
            <consortium name="EnsemblMetazoa"/>
        </authorList>
    </citation>
    <scope>IDENTIFICATION</scope>
    <source>
        <strain evidence="2">BB02</strain>
    </source>
</reference>
<keyword evidence="1" id="KW-0472">Membrane</keyword>
<keyword evidence="1" id="KW-1133">Transmembrane helix</keyword>
<dbReference type="PANTHER" id="PTHR20921:SF0">
    <property type="entry name" value="TRANSMEMBRANE PROTEIN 222"/>
    <property type="match status" value="1"/>
</dbReference>
<accession>A0A2C9JXH2</accession>
<feature type="transmembrane region" description="Helical" evidence="1">
    <location>
        <begin position="173"/>
        <end position="190"/>
    </location>
</feature>